<sequence length="199" mass="21216">MTKTEYMESLSKRLKSLPKESYEEAMEYFEEYFAEAGEGNDQEAIENLGTVTEAANQIITDMAIENAAVPEKQKSVKKGISAVWIGILAIFAAPIALPVAFTIAILALCVVFVVGVLIFSLLISAVAVVFAGIVGVFGGIWLIFNDPACGLATLGSALLSVGIGILLCWGTVLVGRWTVRGTVKCFGRWAGRGKKHGKA</sequence>
<protein>
    <submittedName>
        <fullName evidence="2">Uncharacterized membrane protein</fullName>
    </submittedName>
</protein>
<dbReference type="STRING" id="1121950.SAMN02745243_03454"/>
<gene>
    <name evidence="2" type="ORF">SAMN02745243_03454</name>
</gene>
<accession>A0A1M6UAM2</accession>
<organism evidence="2 3">
    <name type="scientific">Hespellia stercorisuis DSM 15480</name>
    <dbReference type="NCBI Taxonomy" id="1121950"/>
    <lineage>
        <taxon>Bacteria</taxon>
        <taxon>Bacillati</taxon>
        <taxon>Bacillota</taxon>
        <taxon>Clostridia</taxon>
        <taxon>Lachnospirales</taxon>
        <taxon>Lachnospiraceae</taxon>
        <taxon>Hespellia</taxon>
    </lineage>
</organism>
<dbReference type="AlphaFoldDB" id="A0A1M6UAM2"/>
<feature type="transmembrane region" description="Helical" evidence="1">
    <location>
        <begin position="121"/>
        <end position="144"/>
    </location>
</feature>
<dbReference type="Pfam" id="PF22564">
    <property type="entry name" value="HAAS"/>
    <property type="match status" value="1"/>
</dbReference>
<keyword evidence="1" id="KW-0812">Transmembrane</keyword>
<evidence type="ECO:0000256" key="1">
    <source>
        <dbReference type="SAM" id="Phobius"/>
    </source>
</evidence>
<dbReference type="EMBL" id="FQZY01000069">
    <property type="protein sequence ID" value="SHK66210.1"/>
    <property type="molecule type" value="Genomic_DNA"/>
</dbReference>
<name>A0A1M6UAM2_9FIRM</name>
<feature type="transmembrane region" description="Helical" evidence="1">
    <location>
        <begin position="151"/>
        <end position="172"/>
    </location>
</feature>
<keyword evidence="1" id="KW-1133">Transmembrane helix</keyword>
<evidence type="ECO:0000313" key="2">
    <source>
        <dbReference type="EMBL" id="SHK66210.1"/>
    </source>
</evidence>
<reference evidence="2 3" key="1">
    <citation type="submission" date="2016-11" db="EMBL/GenBank/DDBJ databases">
        <authorList>
            <person name="Jaros S."/>
            <person name="Januszkiewicz K."/>
            <person name="Wedrychowicz H."/>
        </authorList>
    </citation>
    <scope>NUCLEOTIDE SEQUENCE [LARGE SCALE GENOMIC DNA]</scope>
    <source>
        <strain evidence="2 3">DSM 15480</strain>
    </source>
</reference>
<feature type="transmembrane region" description="Helical" evidence="1">
    <location>
        <begin position="82"/>
        <end position="115"/>
    </location>
</feature>
<dbReference type="OrthoDB" id="95800at2"/>
<evidence type="ECO:0000313" key="3">
    <source>
        <dbReference type="Proteomes" id="UP000184301"/>
    </source>
</evidence>
<dbReference type="Proteomes" id="UP000184301">
    <property type="component" value="Unassembled WGS sequence"/>
</dbReference>
<dbReference type="RefSeq" id="WP_073112753.1">
    <property type="nucleotide sequence ID" value="NZ_FQZY01000069.1"/>
</dbReference>
<keyword evidence="3" id="KW-1185">Reference proteome</keyword>
<keyword evidence="1" id="KW-0472">Membrane</keyword>
<proteinExistence type="predicted"/>